<dbReference type="RefSeq" id="WP_073570450.1">
    <property type="nucleotide sequence ID" value="NZ_FRXN01000001.1"/>
</dbReference>
<gene>
    <name evidence="2" type="ORF">SAMN04488108_0821</name>
</gene>
<sequence length="116" mass="13457">MRKISNSEKQVIIILLKHSTLKVEIPEMVIQLKDEKMGSISFDIDQNQSRNERIVSGNFMDDDGILVDFELTIDKQGNLFELDLWKVDFNQLVSFPKENEIEITFPTLVSSQINRN</sequence>
<name>A0A1M7Z6A6_9BACT</name>
<dbReference type="STRING" id="1073327.SAMN04488108_0821"/>
<evidence type="ECO:0000313" key="2">
    <source>
        <dbReference type="EMBL" id="SHO60477.1"/>
    </source>
</evidence>
<dbReference type="InterPro" id="IPR054253">
    <property type="entry name" value="DUF6984"/>
</dbReference>
<evidence type="ECO:0000313" key="3">
    <source>
        <dbReference type="Proteomes" id="UP000184609"/>
    </source>
</evidence>
<organism evidence="2 3">
    <name type="scientific">Algoriphagus zhangzhouensis</name>
    <dbReference type="NCBI Taxonomy" id="1073327"/>
    <lineage>
        <taxon>Bacteria</taxon>
        <taxon>Pseudomonadati</taxon>
        <taxon>Bacteroidota</taxon>
        <taxon>Cytophagia</taxon>
        <taxon>Cytophagales</taxon>
        <taxon>Cyclobacteriaceae</taxon>
        <taxon>Algoriphagus</taxon>
    </lineage>
</organism>
<proteinExistence type="predicted"/>
<dbReference type="Pfam" id="PF22480">
    <property type="entry name" value="DUF6984"/>
    <property type="match status" value="1"/>
</dbReference>
<dbReference type="Proteomes" id="UP000184609">
    <property type="component" value="Unassembled WGS sequence"/>
</dbReference>
<dbReference type="AlphaFoldDB" id="A0A1M7Z6A6"/>
<reference evidence="3" key="1">
    <citation type="submission" date="2016-12" db="EMBL/GenBank/DDBJ databases">
        <authorList>
            <person name="Varghese N."/>
            <person name="Submissions S."/>
        </authorList>
    </citation>
    <scope>NUCLEOTIDE SEQUENCE [LARGE SCALE GENOMIC DNA]</scope>
    <source>
        <strain evidence="3">DSM 25035</strain>
    </source>
</reference>
<feature type="domain" description="DUF6984" evidence="1">
    <location>
        <begin position="1"/>
        <end position="96"/>
    </location>
</feature>
<dbReference type="EMBL" id="FRXN01000001">
    <property type="protein sequence ID" value="SHO60477.1"/>
    <property type="molecule type" value="Genomic_DNA"/>
</dbReference>
<keyword evidence="3" id="KW-1185">Reference proteome</keyword>
<dbReference type="OrthoDB" id="1050330at2"/>
<protein>
    <recommendedName>
        <fullName evidence="1">DUF6984 domain-containing protein</fullName>
    </recommendedName>
</protein>
<accession>A0A1M7Z6A6</accession>
<evidence type="ECO:0000259" key="1">
    <source>
        <dbReference type="Pfam" id="PF22480"/>
    </source>
</evidence>